<reference evidence="1" key="2">
    <citation type="submission" date="2020-09" db="EMBL/GenBank/DDBJ databases">
        <authorList>
            <person name="Sun Q."/>
            <person name="Zhou Y."/>
        </authorList>
    </citation>
    <scope>NUCLEOTIDE SEQUENCE</scope>
    <source>
        <strain evidence="1">CGMCC 4.5737</strain>
    </source>
</reference>
<evidence type="ECO:0000313" key="2">
    <source>
        <dbReference type="Proteomes" id="UP000637578"/>
    </source>
</evidence>
<proteinExistence type="predicted"/>
<gene>
    <name evidence="1" type="ORF">GCM10012275_28770</name>
</gene>
<keyword evidence="2" id="KW-1185">Reference proteome</keyword>
<sequence>MARLTVAQHNAIIERVREVAVLTRQTPPFSESRMLLIRVANDVRNGESYATICGYLDKAEQIAHDEMEVSP</sequence>
<protein>
    <submittedName>
        <fullName evidence="1">Uncharacterized protein</fullName>
    </submittedName>
</protein>
<name>A0A8J3FUK6_9PSEU</name>
<dbReference type="AlphaFoldDB" id="A0A8J3FUK6"/>
<evidence type="ECO:0000313" key="1">
    <source>
        <dbReference type="EMBL" id="GGM55878.1"/>
    </source>
</evidence>
<accession>A0A8J3FUK6</accession>
<comment type="caution">
    <text evidence="1">The sequence shown here is derived from an EMBL/GenBank/DDBJ whole genome shotgun (WGS) entry which is preliminary data.</text>
</comment>
<dbReference type="RefSeq" id="WP_189057830.1">
    <property type="nucleotide sequence ID" value="NZ_BMMK01000011.1"/>
</dbReference>
<dbReference type="Proteomes" id="UP000637578">
    <property type="component" value="Unassembled WGS sequence"/>
</dbReference>
<organism evidence="1 2">
    <name type="scientific">Longimycelium tulufanense</name>
    <dbReference type="NCBI Taxonomy" id="907463"/>
    <lineage>
        <taxon>Bacteria</taxon>
        <taxon>Bacillati</taxon>
        <taxon>Actinomycetota</taxon>
        <taxon>Actinomycetes</taxon>
        <taxon>Pseudonocardiales</taxon>
        <taxon>Pseudonocardiaceae</taxon>
        <taxon>Longimycelium</taxon>
    </lineage>
</organism>
<reference evidence="1" key="1">
    <citation type="journal article" date="2014" name="Int. J. Syst. Evol. Microbiol.">
        <title>Complete genome sequence of Corynebacterium casei LMG S-19264T (=DSM 44701T), isolated from a smear-ripened cheese.</title>
        <authorList>
            <consortium name="US DOE Joint Genome Institute (JGI-PGF)"/>
            <person name="Walter F."/>
            <person name="Albersmeier A."/>
            <person name="Kalinowski J."/>
            <person name="Ruckert C."/>
        </authorList>
    </citation>
    <scope>NUCLEOTIDE SEQUENCE</scope>
    <source>
        <strain evidence="1">CGMCC 4.5737</strain>
    </source>
</reference>
<dbReference type="EMBL" id="BMMK01000011">
    <property type="protein sequence ID" value="GGM55878.1"/>
    <property type="molecule type" value="Genomic_DNA"/>
</dbReference>